<dbReference type="InterPro" id="IPR011990">
    <property type="entry name" value="TPR-like_helical_dom_sf"/>
</dbReference>
<feature type="repeat" description="PPR" evidence="1">
    <location>
        <begin position="628"/>
        <end position="665"/>
    </location>
</feature>
<evidence type="ECO:0000256" key="1">
    <source>
        <dbReference type="PROSITE-ProRule" id="PRU00708"/>
    </source>
</evidence>
<organism evidence="2 3">
    <name type="scientific">Mortierella isabellina</name>
    <name type="common">Filamentous fungus</name>
    <name type="synonym">Umbelopsis isabellina</name>
    <dbReference type="NCBI Taxonomy" id="91625"/>
    <lineage>
        <taxon>Eukaryota</taxon>
        <taxon>Fungi</taxon>
        <taxon>Fungi incertae sedis</taxon>
        <taxon>Mucoromycota</taxon>
        <taxon>Mucoromycotina</taxon>
        <taxon>Umbelopsidomycetes</taxon>
        <taxon>Umbelopsidales</taxon>
        <taxon>Umbelopsidaceae</taxon>
        <taxon>Umbelopsis</taxon>
    </lineage>
</organism>
<dbReference type="OrthoDB" id="185373at2759"/>
<proteinExistence type="predicted"/>
<keyword evidence="3" id="KW-1185">Reference proteome</keyword>
<dbReference type="InterPro" id="IPR002885">
    <property type="entry name" value="PPR_rpt"/>
</dbReference>
<dbReference type="PANTHER" id="PTHR47938">
    <property type="entry name" value="RESPIRATORY COMPLEX I CHAPERONE (CIA84), PUTATIVE (AFU_ORTHOLOGUE AFUA_2G06020)-RELATED"/>
    <property type="match status" value="1"/>
</dbReference>
<comment type="caution">
    <text evidence="2">The sequence shown here is derived from an EMBL/GenBank/DDBJ whole genome shotgun (WGS) entry which is preliminary data.</text>
</comment>
<dbReference type="AlphaFoldDB" id="A0A8H7PU57"/>
<evidence type="ECO:0000313" key="3">
    <source>
        <dbReference type="Proteomes" id="UP000654370"/>
    </source>
</evidence>
<reference evidence="2" key="1">
    <citation type="submission" date="2020-12" db="EMBL/GenBank/DDBJ databases">
        <title>Metabolic potential, ecology and presence of endohyphal bacteria is reflected in genomic diversity of Mucoromycotina.</title>
        <authorList>
            <person name="Muszewska A."/>
            <person name="Okrasinska A."/>
            <person name="Steczkiewicz K."/>
            <person name="Drgas O."/>
            <person name="Orlowska M."/>
            <person name="Perlinska-Lenart U."/>
            <person name="Aleksandrzak-Piekarczyk T."/>
            <person name="Szatraj K."/>
            <person name="Zielenkiewicz U."/>
            <person name="Pilsyk S."/>
            <person name="Malc E."/>
            <person name="Mieczkowski P."/>
            <person name="Kruszewska J.S."/>
            <person name="Biernat P."/>
            <person name="Pawlowska J."/>
        </authorList>
    </citation>
    <scope>NUCLEOTIDE SEQUENCE</scope>
    <source>
        <strain evidence="2">WA0000067209</strain>
    </source>
</reference>
<name>A0A8H7PU57_MORIS</name>
<accession>A0A8H7PU57</accession>
<gene>
    <name evidence="2" type="ORF">INT43_004062</name>
</gene>
<dbReference type="PROSITE" id="PS51375">
    <property type="entry name" value="PPR"/>
    <property type="match status" value="1"/>
</dbReference>
<protein>
    <submittedName>
        <fullName evidence="2">Uncharacterized protein</fullName>
    </submittedName>
</protein>
<sequence length="701" mass="80874">MLSKFDTKKELSDRKRLSFLKSIKSIRNKTKNNENVDPQLVTELWRKYKVLYTQPNTTSQLSATQYEDFMNILKCCATQSHKSKMWSRMRELFEESCLSLESPSIPLLQSGLTAYSRSGNIKRCLQLVEQAQEIMKDANGPFVDLQYTIFGVYLRLGKSKEALEVLKGIRTELSKEDLVKAIELMAGATARRRNTATLFQALEATGIEELIEDKHVARKVVDAIWKGQWLAITDMTSKKNRREMMEALRQLNVTKSEDFAFICQHAIVQALRNLDQTTRNDMKVQINAKNIQWIPPHLSELFTVERIAIWVELALTSFPKLQPPSHCLHDLLHLFSIYGDIDTTEKLLTIFRERGILTNEKDTAGIHHNFDVSRSSWHSPSFPAKDDTITSVKQPSHITTLQDQTLNDIHSQQLSLVLMHDFLINKQWDECIAMYDEMKCLNQEFAYRGDHGLLECAVIAYAAKQDWQACRSSLCQAMSHNGKPFSTGWLEGVLNRMVYLSGRHPEYLSGNHVFRTVQTVENSCSIRLDISYTNALIRKFGERRDLSGAFRLYKWAVNSRAYEDTSRPINRSTFHTMMNAAVHNKNVDLAVRVYRDLLQHWRPKLPEDRTEAFMQEHQSKIDPDLEPTLITYNILLNAYASRKPNPKFSQVYSLYRKMMIRQIEPDQVTYGTLAKAFSKADDQDLVQKLLQDGKIKQTAKK</sequence>
<evidence type="ECO:0000313" key="2">
    <source>
        <dbReference type="EMBL" id="KAG2180273.1"/>
    </source>
</evidence>
<dbReference type="Pfam" id="PF01535">
    <property type="entry name" value="PPR"/>
    <property type="match status" value="1"/>
</dbReference>
<dbReference type="GO" id="GO:0003729">
    <property type="term" value="F:mRNA binding"/>
    <property type="evidence" value="ECO:0007669"/>
    <property type="project" value="TreeGrafter"/>
</dbReference>
<dbReference type="Pfam" id="PF13041">
    <property type="entry name" value="PPR_2"/>
    <property type="match status" value="1"/>
</dbReference>
<dbReference type="Gene3D" id="1.25.40.10">
    <property type="entry name" value="Tetratricopeptide repeat domain"/>
    <property type="match status" value="1"/>
</dbReference>
<dbReference type="Proteomes" id="UP000654370">
    <property type="component" value="Unassembled WGS sequence"/>
</dbReference>
<dbReference type="EMBL" id="JAEPQZ010000006">
    <property type="protein sequence ID" value="KAG2180273.1"/>
    <property type="molecule type" value="Genomic_DNA"/>
</dbReference>